<organism evidence="6 7">
    <name type="scientific">Microvirga aerilata</name>
    <dbReference type="NCBI Taxonomy" id="670292"/>
    <lineage>
        <taxon>Bacteria</taxon>
        <taxon>Pseudomonadati</taxon>
        <taxon>Pseudomonadota</taxon>
        <taxon>Alphaproteobacteria</taxon>
        <taxon>Hyphomicrobiales</taxon>
        <taxon>Methylobacteriaceae</taxon>
        <taxon>Microvirga</taxon>
    </lineage>
</organism>
<dbReference type="PANTHER" id="PTHR47506:SF10">
    <property type="entry name" value="TRANSCRIPTIONAL REGULATORY PROTEIN"/>
    <property type="match status" value="1"/>
</dbReference>
<reference evidence="6" key="1">
    <citation type="submission" date="2021-01" db="EMBL/GenBank/DDBJ databases">
        <title>Microvirga sp.</title>
        <authorList>
            <person name="Kim M.K."/>
        </authorList>
    </citation>
    <scope>NUCLEOTIDE SEQUENCE</scope>
    <source>
        <strain evidence="6">5420S-16</strain>
    </source>
</reference>
<evidence type="ECO:0000313" key="6">
    <source>
        <dbReference type="EMBL" id="MBL0407943.1"/>
    </source>
</evidence>
<dbReference type="SUPFAM" id="SSF46689">
    <property type="entry name" value="Homeodomain-like"/>
    <property type="match status" value="1"/>
</dbReference>
<dbReference type="Gene3D" id="1.10.10.60">
    <property type="entry name" value="Homeodomain-like"/>
    <property type="match status" value="1"/>
</dbReference>
<dbReference type="InterPro" id="IPR036271">
    <property type="entry name" value="Tet_transcr_reg_TetR-rel_C_sf"/>
</dbReference>
<keyword evidence="7" id="KW-1185">Reference proteome</keyword>
<sequence>MARPQEFDTAEALHKAMGVFWRKGYEATSLVDLLEATGLSKSSLYGTFGGKRELFLAAFDSYREERTRDMGQILNQGSAREAIETFFRTIIDVARASEFSRGCMSINQAVELAPHDPEIQGRVEEDFQRIEDALTYTIKRGQADGSVRSNKDARELARLFVVAFPGLQVMMRAGGNKPRLDDALRLILSNLD</sequence>
<dbReference type="Pfam" id="PF16925">
    <property type="entry name" value="TetR_C_13"/>
    <property type="match status" value="1"/>
</dbReference>
<dbReference type="AlphaFoldDB" id="A0A936ZAU5"/>
<keyword evidence="3" id="KW-0804">Transcription</keyword>
<dbReference type="InterPro" id="IPR009057">
    <property type="entry name" value="Homeodomain-like_sf"/>
</dbReference>
<evidence type="ECO:0000259" key="5">
    <source>
        <dbReference type="PROSITE" id="PS50977"/>
    </source>
</evidence>
<evidence type="ECO:0000256" key="2">
    <source>
        <dbReference type="ARBA" id="ARBA00023125"/>
    </source>
</evidence>
<feature type="DNA-binding region" description="H-T-H motif" evidence="4">
    <location>
        <begin position="29"/>
        <end position="48"/>
    </location>
</feature>
<proteinExistence type="predicted"/>
<comment type="caution">
    <text evidence="6">The sequence shown here is derived from an EMBL/GenBank/DDBJ whole genome shotgun (WGS) entry which is preliminary data.</text>
</comment>
<dbReference type="SUPFAM" id="SSF48498">
    <property type="entry name" value="Tetracyclin repressor-like, C-terminal domain"/>
    <property type="match status" value="1"/>
</dbReference>
<dbReference type="Pfam" id="PF00440">
    <property type="entry name" value="TetR_N"/>
    <property type="match status" value="1"/>
</dbReference>
<feature type="domain" description="HTH tetR-type" evidence="5">
    <location>
        <begin position="6"/>
        <end position="66"/>
    </location>
</feature>
<dbReference type="PANTHER" id="PTHR47506">
    <property type="entry name" value="TRANSCRIPTIONAL REGULATORY PROTEIN"/>
    <property type="match status" value="1"/>
</dbReference>
<dbReference type="InterPro" id="IPR001647">
    <property type="entry name" value="HTH_TetR"/>
</dbReference>
<dbReference type="GO" id="GO:0003677">
    <property type="term" value="F:DNA binding"/>
    <property type="evidence" value="ECO:0007669"/>
    <property type="project" value="UniProtKB-UniRule"/>
</dbReference>
<dbReference type="Proteomes" id="UP000605848">
    <property type="component" value="Unassembled WGS sequence"/>
</dbReference>
<dbReference type="InterPro" id="IPR011075">
    <property type="entry name" value="TetR_C"/>
</dbReference>
<name>A0A936ZAU5_9HYPH</name>
<evidence type="ECO:0000256" key="1">
    <source>
        <dbReference type="ARBA" id="ARBA00023015"/>
    </source>
</evidence>
<dbReference type="RefSeq" id="WP_202065533.1">
    <property type="nucleotide sequence ID" value="NZ_JAEQMY010000128.1"/>
</dbReference>
<protein>
    <submittedName>
        <fullName evidence="6">TetR/AcrR family transcriptional regulator</fullName>
    </submittedName>
</protein>
<evidence type="ECO:0000256" key="4">
    <source>
        <dbReference type="PROSITE-ProRule" id="PRU00335"/>
    </source>
</evidence>
<evidence type="ECO:0000313" key="7">
    <source>
        <dbReference type="Proteomes" id="UP000605848"/>
    </source>
</evidence>
<dbReference type="Gene3D" id="1.10.357.10">
    <property type="entry name" value="Tetracycline Repressor, domain 2"/>
    <property type="match status" value="1"/>
</dbReference>
<dbReference type="EMBL" id="JAEQMY010000128">
    <property type="protein sequence ID" value="MBL0407943.1"/>
    <property type="molecule type" value="Genomic_DNA"/>
</dbReference>
<dbReference type="PROSITE" id="PS50977">
    <property type="entry name" value="HTH_TETR_2"/>
    <property type="match status" value="1"/>
</dbReference>
<keyword evidence="1" id="KW-0805">Transcription regulation</keyword>
<evidence type="ECO:0000256" key="3">
    <source>
        <dbReference type="ARBA" id="ARBA00023163"/>
    </source>
</evidence>
<gene>
    <name evidence="6" type="ORF">JKG68_29010</name>
</gene>
<keyword evidence="2 4" id="KW-0238">DNA-binding</keyword>
<accession>A0A936ZAU5</accession>